<sequence>MLHLSDSHHSPFAQGTSILLHEPLLDATEIKLMPPVELSKFLAVCIVLLAYDTNFLHRISRIQQLIAMPPTPATPSVGATYETTMISTMCIHIILRSSDTRG</sequence>
<evidence type="ECO:0000313" key="1">
    <source>
        <dbReference type="EMBL" id="KAG5547358.1"/>
    </source>
</evidence>
<reference evidence="1" key="1">
    <citation type="submission" date="2020-08" db="EMBL/GenBank/DDBJ databases">
        <title>Plant Genome Project.</title>
        <authorList>
            <person name="Zhang R.-G."/>
        </authorList>
    </citation>
    <scope>NUCLEOTIDE SEQUENCE</scope>
    <source>
        <strain evidence="1">WSP0</strain>
        <tissue evidence="1">Leaf</tissue>
    </source>
</reference>
<evidence type="ECO:0000313" key="2">
    <source>
        <dbReference type="Proteomes" id="UP000823749"/>
    </source>
</evidence>
<gene>
    <name evidence="1" type="ORF">RHGRI_013143</name>
</gene>
<name>A0AAV6K4H2_9ERIC</name>
<accession>A0AAV6K4H2</accession>
<comment type="caution">
    <text evidence="1">The sequence shown here is derived from an EMBL/GenBank/DDBJ whole genome shotgun (WGS) entry which is preliminary data.</text>
</comment>
<proteinExistence type="predicted"/>
<organism evidence="1 2">
    <name type="scientific">Rhododendron griersonianum</name>
    <dbReference type="NCBI Taxonomy" id="479676"/>
    <lineage>
        <taxon>Eukaryota</taxon>
        <taxon>Viridiplantae</taxon>
        <taxon>Streptophyta</taxon>
        <taxon>Embryophyta</taxon>
        <taxon>Tracheophyta</taxon>
        <taxon>Spermatophyta</taxon>
        <taxon>Magnoliopsida</taxon>
        <taxon>eudicotyledons</taxon>
        <taxon>Gunneridae</taxon>
        <taxon>Pentapetalae</taxon>
        <taxon>asterids</taxon>
        <taxon>Ericales</taxon>
        <taxon>Ericaceae</taxon>
        <taxon>Ericoideae</taxon>
        <taxon>Rhodoreae</taxon>
        <taxon>Rhododendron</taxon>
    </lineage>
</organism>
<dbReference type="AlphaFoldDB" id="A0AAV6K4H2"/>
<dbReference type="Proteomes" id="UP000823749">
    <property type="component" value="Chromosome 5"/>
</dbReference>
<protein>
    <submittedName>
        <fullName evidence="1">Uncharacterized protein</fullName>
    </submittedName>
</protein>
<dbReference type="EMBL" id="JACTNZ010000005">
    <property type="protein sequence ID" value="KAG5547358.1"/>
    <property type="molecule type" value="Genomic_DNA"/>
</dbReference>
<keyword evidence="2" id="KW-1185">Reference proteome</keyword>